<evidence type="ECO:0000313" key="4">
    <source>
        <dbReference type="Proteomes" id="UP000289323"/>
    </source>
</evidence>
<feature type="domain" description="Protein kinase" evidence="2">
    <location>
        <begin position="38"/>
        <end position="420"/>
    </location>
</feature>
<feature type="region of interest" description="Disordered" evidence="1">
    <location>
        <begin position="544"/>
        <end position="567"/>
    </location>
</feature>
<name>A0A3S5CWG0_9PEZI</name>
<dbReference type="InterPro" id="IPR011009">
    <property type="entry name" value="Kinase-like_dom_sf"/>
</dbReference>
<dbReference type="AlphaFoldDB" id="A0A3S5CWG0"/>
<organism evidence="3 4">
    <name type="scientific">Thermothielavioides terrestris</name>
    <dbReference type="NCBI Taxonomy" id="2587410"/>
    <lineage>
        <taxon>Eukaryota</taxon>
        <taxon>Fungi</taxon>
        <taxon>Dikarya</taxon>
        <taxon>Ascomycota</taxon>
        <taxon>Pezizomycotina</taxon>
        <taxon>Sordariomycetes</taxon>
        <taxon>Sordariomycetidae</taxon>
        <taxon>Sordariales</taxon>
        <taxon>Chaetomiaceae</taxon>
        <taxon>Thermothielavioides</taxon>
    </lineage>
</organism>
<dbReference type="EMBL" id="OUUZ01000008">
    <property type="protein sequence ID" value="SPQ20817.1"/>
    <property type="molecule type" value="Genomic_DNA"/>
</dbReference>
<evidence type="ECO:0000259" key="2">
    <source>
        <dbReference type="PROSITE" id="PS50011"/>
    </source>
</evidence>
<dbReference type="Proteomes" id="UP000289323">
    <property type="component" value="Unassembled WGS sequence"/>
</dbReference>
<evidence type="ECO:0000313" key="3">
    <source>
        <dbReference type="EMBL" id="SPQ20817.1"/>
    </source>
</evidence>
<proteinExistence type="predicted"/>
<dbReference type="PROSITE" id="PS50011">
    <property type="entry name" value="PROTEIN_KINASE_DOM"/>
    <property type="match status" value="1"/>
</dbReference>
<feature type="region of interest" description="Disordered" evidence="1">
    <location>
        <begin position="337"/>
        <end position="357"/>
    </location>
</feature>
<evidence type="ECO:0000256" key="1">
    <source>
        <dbReference type="SAM" id="MobiDB-lite"/>
    </source>
</evidence>
<protein>
    <submittedName>
        <fullName evidence="3">967c48df-3dde-4203-ba97-a39319cb7a6c</fullName>
    </submittedName>
</protein>
<dbReference type="GO" id="GO:0004672">
    <property type="term" value="F:protein kinase activity"/>
    <property type="evidence" value="ECO:0007669"/>
    <property type="project" value="InterPro"/>
</dbReference>
<dbReference type="GO" id="GO:0005524">
    <property type="term" value="F:ATP binding"/>
    <property type="evidence" value="ECO:0007669"/>
    <property type="project" value="InterPro"/>
</dbReference>
<reference evidence="3 4" key="1">
    <citation type="submission" date="2018-04" db="EMBL/GenBank/DDBJ databases">
        <authorList>
            <person name="Huttner S."/>
            <person name="Dainat J."/>
        </authorList>
    </citation>
    <scope>NUCLEOTIDE SEQUENCE [LARGE SCALE GENOMIC DNA]</scope>
</reference>
<dbReference type="InterPro" id="IPR000719">
    <property type="entry name" value="Prot_kinase_dom"/>
</dbReference>
<accession>A0A3S5CWG0</accession>
<dbReference type="Gene3D" id="1.10.510.10">
    <property type="entry name" value="Transferase(Phosphotransferase) domain 1"/>
    <property type="match status" value="1"/>
</dbReference>
<gene>
    <name evidence="3" type="ORF">TT172_LOCUS3236</name>
</gene>
<dbReference type="SUPFAM" id="SSF56112">
    <property type="entry name" value="Protein kinase-like (PK-like)"/>
    <property type="match status" value="1"/>
</dbReference>
<sequence>MASDPVLKYSHHAIVVHPLRNPEIPERAPALLGKDNASARYLRARSGGFLLVRWLKNDPVEHPDVSVGLFASVDRPQELVIIKKLKRLLRYDHAADVSNPMAAEIELSTVADPLVRRQLPLYHPKMGQTPFPQLDAVQVHHRGTRGKAYGDFDATLFYKYYNGGTLYDLMEKYRLANRMVPEGFIWHYIAEHGRALAWLHTGDIPSREYNVAHKAEIGQPGKAVNRWRPALAWDALCHMDAHADNIWLHYPTEEEKAANAELRRFGDARPQIILGDFGIAMQARNDRNNLLQARTSPDMPEPETLRDKSDLGSNLLRLAVAGMPAPARHKIMDAVRTGARTGSSRRPKKPAPESDVDVCMSKSYSPGLLACYKRLRPLVELVESNDWDELLRRTDRADWARFPSNDFVYGTMIAMADAYLDGYVGSSAEESVRWTQPLPTCMPLRALVRRPRHHRWDWDKVDEQLSWHIRKAFFQYGPGSVAICQAHVIGAGVPEAELEQVEFDESYGLELRDERAQEVEAEAETQAEVAEAIAGRATVVPPREASPEFRILSPAATPPEYRRRREIDDAVYQQRRRLRLRPRRS</sequence>